<protein>
    <submittedName>
        <fullName evidence="1">Uncharacterized protein</fullName>
    </submittedName>
</protein>
<reference evidence="1" key="1">
    <citation type="submission" date="2022-07" db="EMBL/GenBank/DDBJ databases">
        <title>Genome Sequence of Lecanicillium saksenae.</title>
        <authorList>
            <person name="Buettner E."/>
        </authorList>
    </citation>
    <scope>NUCLEOTIDE SEQUENCE</scope>
    <source>
        <strain evidence="1">VT-O1</strain>
    </source>
</reference>
<organism evidence="1 2">
    <name type="scientific">Lecanicillium saksenae</name>
    <dbReference type="NCBI Taxonomy" id="468837"/>
    <lineage>
        <taxon>Eukaryota</taxon>
        <taxon>Fungi</taxon>
        <taxon>Dikarya</taxon>
        <taxon>Ascomycota</taxon>
        <taxon>Pezizomycotina</taxon>
        <taxon>Sordariomycetes</taxon>
        <taxon>Hypocreomycetidae</taxon>
        <taxon>Hypocreales</taxon>
        <taxon>Cordycipitaceae</taxon>
        <taxon>Lecanicillium</taxon>
    </lineage>
</organism>
<dbReference type="EMBL" id="JANAKD010001217">
    <property type="protein sequence ID" value="KAJ3481958.1"/>
    <property type="molecule type" value="Genomic_DNA"/>
</dbReference>
<proteinExistence type="predicted"/>
<sequence length="108" mass="12670">MVNYTLHPDDAMPEPQLYLPAFGMRDAQVADRLAAFFKRCGWEDMAENYKRKLWECFPNDDHESSDYLHTFISFSYRGGKPYLSVYMHSFEGGNWPALPNSPISFDRY</sequence>
<evidence type="ECO:0000313" key="2">
    <source>
        <dbReference type="Proteomes" id="UP001148737"/>
    </source>
</evidence>
<evidence type="ECO:0000313" key="1">
    <source>
        <dbReference type="EMBL" id="KAJ3481958.1"/>
    </source>
</evidence>
<gene>
    <name evidence="1" type="ORF">NLG97_g7693</name>
</gene>
<dbReference type="Proteomes" id="UP001148737">
    <property type="component" value="Unassembled WGS sequence"/>
</dbReference>
<name>A0ACC1QMX6_9HYPO</name>
<keyword evidence="2" id="KW-1185">Reference proteome</keyword>
<comment type="caution">
    <text evidence="1">The sequence shown here is derived from an EMBL/GenBank/DDBJ whole genome shotgun (WGS) entry which is preliminary data.</text>
</comment>
<accession>A0ACC1QMX6</accession>